<dbReference type="Proteomes" id="UP001152561">
    <property type="component" value="Unassembled WGS sequence"/>
</dbReference>
<keyword evidence="3" id="KW-1185">Reference proteome</keyword>
<dbReference type="AlphaFoldDB" id="A0A9Q1R6D4"/>
<protein>
    <submittedName>
        <fullName evidence="2">Uncharacterized protein</fullName>
    </submittedName>
</protein>
<sequence>MDTQSEDLGGNSLTKGDGRRFGIGTSRVHTTPRYPSVQVEQEGLQQRVEKMELNILVAFVEEKILRMSETEKKKKLETFKVQTHVVQPTVEAPRPADEVKNVEVLRPAAEVKEVDVPSQAVDVAKIELPRPTADVLVPTAKVVKENDVLAQVIFEEVGLSMKKSCWVLSPS</sequence>
<name>A0A9Q1R6D4_9SOLA</name>
<organism evidence="2 3">
    <name type="scientific">Anisodus acutangulus</name>
    <dbReference type="NCBI Taxonomy" id="402998"/>
    <lineage>
        <taxon>Eukaryota</taxon>
        <taxon>Viridiplantae</taxon>
        <taxon>Streptophyta</taxon>
        <taxon>Embryophyta</taxon>
        <taxon>Tracheophyta</taxon>
        <taxon>Spermatophyta</taxon>
        <taxon>Magnoliopsida</taxon>
        <taxon>eudicotyledons</taxon>
        <taxon>Gunneridae</taxon>
        <taxon>Pentapetalae</taxon>
        <taxon>asterids</taxon>
        <taxon>lamiids</taxon>
        <taxon>Solanales</taxon>
        <taxon>Solanaceae</taxon>
        <taxon>Solanoideae</taxon>
        <taxon>Hyoscyameae</taxon>
        <taxon>Anisodus</taxon>
    </lineage>
</organism>
<evidence type="ECO:0000313" key="3">
    <source>
        <dbReference type="Proteomes" id="UP001152561"/>
    </source>
</evidence>
<evidence type="ECO:0000256" key="1">
    <source>
        <dbReference type="SAM" id="MobiDB-lite"/>
    </source>
</evidence>
<reference evidence="3" key="1">
    <citation type="journal article" date="2023" name="Proc. Natl. Acad. Sci. U.S.A.">
        <title>Genomic and structural basis for evolution of tropane alkaloid biosynthesis.</title>
        <authorList>
            <person name="Wanga Y.-J."/>
            <person name="Taina T."/>
            <person name="Yua J.-Y."/>
            <person name="Lia J."/>
            <person name="Xua B."/>
            <person name="Chenc J."/>
            <person name="D'Auriad J.C."/>
            <person name="Huanga J.-P."/>
            <person name="Huanga S.-X."/>
        </authorList>
    </citation>
    <scope>NUCLEOTIDE SEQUENCE [LARGE SCALE GENOMIC DNA]</scope>
    <source>
        <strain evidence="3">cv. KIB-2019</strain>
    </source>
</reference>
<gene>
    <name evidence="2" type="ORF">K7X08_017457</name>
</gene>
<dbReference type="EMBL" id="JAJAGQ010000013">
    <property type="protein sequence ID" value="KAJ8544874.1"/>
    <property type="molecule type" value="Genomic_DNA"/>
</dbReference>
<proteinExistence type="predicted"/>
<evidence type="ECO:0000313" key="2">
    <source>
        <dbReference type="EMBL" id="KAJ8544874.1"/>
    </source>
</evidence>
<accession>A0A9Q1R6D4</accession>
<feature type="region of interest" description="Disordered" evidence="1">
    <location>
        <begin position="1"/>
        <end position="32"/>
    </location>
</feature>
<comment type="caution">
    <text evidence="2">The sequence shown here is derived from an EMBL/GenBank/DDBJ whole genome shotgun (WGS) entry which is preliminary data.</text>
</comment>